<evidence type="ECO:0000313" key="4">
    <source>
        <dbReference type="Proteomes" id="UP000317893"/>
    </source>
</evidence>
<feature type="region of interest" description="Disordered" evidence="1">
    <location>
        <begin position="30"/>
        <end position="82"/>
    </location>
</feature>
<keyword evidence="2" id="KW-0472">Membrane</keyword>
<reference evidence="3 4" key="1">
    <citation type="submission" date="2019-06" db="EMBL/GenBank/DDBJ databases">
        <title>Sequencing the genomes of 1000 actinobacteria strains.</title>
        <authorList>
            <person name="Klenk H.-P."/>
        </authorList>
    </citation>
    <scope>NUCLEOTIDE SEQUENCE [LARGE SCALE GENOMIC DNA]</scope>
    <source>
        <strain evidence="3 4">DSM 18607</strain>
    </source>
</reference>
<evidence type="ECO:0000256" key="1">
    <source>
        <dbReference type="SAM" id="MobiDB-lite"/>
    </source>
</evidence>
<keyword evidence="2" id="KW-0812">Transmembrane</keyword>
<protein>
    <submittedName>
        <fullName evidence="3">Uncharacterized protein</fullName>
    </submittedName>
</protein>
<proteinExistence type="predicted"/>
<keyword evidence="4" id="KW-1185">Reference proteome</keyword>
<dbReference type="RefSeq" id="WP_141850081.1">
    <property type="nucleotide sequence ID" value="NZ_BAAAPR010000019.1"/>
</dbReference>
<keyword evidence="2" id="KW-1133">Transmembrane helix</keyword>
<name>A0A542E6M0_9MICO</name>
<organism evidence="3 4">
    <name type="scientific">Lapillicoccus jejuensis</name>
    <dbReference type="NCBI Taxonomy" id="402171"/>
    <lineage>
        <taxon>Bacteria</taxon>
        <taxon>Bacillati</taxon>
        <taxon>Actinomycetota</taxon>
        <taxon>Actinomycetes</taxon>
        <taxon>Micrococcales</taxon>
        <taxon>Intrasporangiaceae</taxon>
        <taxon>Lapillicoccus</taxon>
    </lineage>
</organism>
<evidence type="ECO:0000313" key="3">
    <source>
        <dbReference type="EMBL" id="TQJ10929.1"/>
    </source>
</evidence>
<evidence type="ECO:0000256" key="2">
    <source>
        <dbReference type="SAM" id="Phobius"/>
    </source>
</evidence>
<dbReference type="Proteomes" id="UP000317893">
    <property type="component" value="Unassembled WGS sequence"/>
</dbReference>
<comment type="caution">
    <text evidence="3">The sequence shown here is derived from an EMBL/GenBank/DDBJ whole genome shotgun (WGS) entry which is preliminary data.</text>
</comment>
<sequence>MTTTQAVGVALILLGVAYGIVWVGRLRRRPTEPVTQPVASEESVAPAATTSDAAPGEPVDANQGVPGRYLGTTSPDGDVAPDLARAGHATLTVADGALAWRPTRGTALRARAAELVAVDGLDAGRAAADTPVTVRWHPPAAPGTTYETRFVPTTPGGRAALAAALRVLRPDLTTAAFATTAPATSDPAPEETA</sequence>
<accession>A0A542E6M0</accession>
<dbReference type="AlphaFoldDB" id="A0A542E6M0"/>
<gene>
    <name evidence="3" type="ORF">FB458_4072</name>
</gene>
<feature type="transmembrane region" description="Helical" evidence="2">
    <location>
        <begin position="6"/>
        <end position="24"/>
    </location>
</feature>
<dbReference type="EMBL" id="VFMN01000001">
    <property type="protein sequence ID" value="TQJ10929.1"/>
    <property type="molecule type" value="Genomic_DNA"/>
</dbReference>